<feature type="non-terminal residue" evidence="1">
    <location>
        <position position="1"/>
    </location>
</feature>
<dbReference type="AlphaFoldDB" id="A0A392SF48"/>
<keyword evidence="2" id="KW-1185">Reference proteome</keyword>
<dbReference type="Proteomes" id="UP000265520">
    <property type="component" value="Unassembled WGS sequence"/>
</dbReference>
<evidence type="ECO:0000313" key="2">
    <source>
        <dbReference type="Proteomes" id="UP000265520"/>
    </source>
</evidence>
<reference evidence="1 2" key="1">
    <citation type="journal article" date="2018" name="Front. Plant Sci.">
        <title>Red Clover (Trifolium pratense) and Zigzag Clover (T. medium) - A Picture of Genomic Similarities and Differences.</title>
        <authorList>
            <person name="Dluhosova J."/>
            <person name="Istvanek J."/>
            <person name="Nedelnik J."/>
            <person name="Repkova J."/>
        </authorList>
    </citation>
    <scope>NUCLEOTIDE SEQUENCE [LARGE SCALE GENOMIC DNA]</scope>
    <source>
        <strain evidence="2">cv. 10/8</strain>
        <tissue evidence="1">Leaf</tissue>
    </source>
</reference>
<dbReference type="EMBL" id="LXQA010370046">
    <property type="protein sequence ID" value="MCI47279.1"/>
    <property type="molecule type" value="Genomic_DNA"/>
</dbReference>
<comment type="caution">
    <text evidence="1">The sequence shown here is derived from an EMBL/GenBank/DDBJ whole genome shotgun (WGS) entry which is preliminary data.</text>
</comment>
<organism evidence="1 2">
    <name type="scientific">Trifolium medium</name>
    <dbReference type="NCBI Taxonomy" id="97028"/>
    <lineage>
        <taxon>Eukaryota</taxon>
        <taxon>Viridiplantae</taxon>
        <taxon>Streptophyta</taxon>
        <taxon>Embryophyta</taxon>
        <taxon>Tracheophyta</taxon>
        <taxon>Spermatophyta</taxon>
        <taxon>Magnoliopsida</taxon>
        <taxon>eudicotyledons</taxon>
        <taxon>Gunneridae</taxon>
        <taxon>Pentapetalae</taxon>
        <taxon>rosids</taxon>
        <taxon>fabids</taxon>
        <taxon>Fabales</taxon>
        <taxon>Fabaceae</taxon>
        <taxon>Papilionoideae</taxon>
        <taxon>50 kb inversion clade</taxon>
        <taxon>NPAAA clade</taxon>
        <taxon>Hologalegina</taxon>
        <taxon>IRL clade</taxon>
        <taxon>Trifolieae</taxon>
        <taxon>Trifolium</taxon>
    </lineage>
</organism>
<evidence type="ECO:0000313" key="1">
    <source>
        <dbReference type="EMBL" id="MCI47279.1"/>
    </source>
</evidence>
<protein>
    <submittedName>
        <fullName evidence="1">Uncharacterized protein</fullName>
    </submittedName>
</protein>
<accession>A0A392SF48</accession>
<name>A0A392SF48_9FABA</name>
<sequence length="50" mass="5433">NSDIASCGGIFRNHDVDMLYCFVEPVGIASSYQVELCGATRAIEVAHQMN</sequence>
<proteinExistence type="predicted"/>